<feature type="site" description="Important for substrate specificity" evidence="4">
    <location>
        <position position="38"/>
    </location>
</feature>
<dbReference type="AlphaFoldDB" id="A0A554XHT2"/>
<dbReference type="NCBIfam" id="TIGR00172">
    <property type="entry name" value="maf"/>
    <property type="match status" value="1"/>
</dbReference>
<comment type="caution">
    <text evidence="6">The sequence shown here is derived from an EMBL/GenBank/DDBJ whole genome shotgun (WGS) entry which is preliminary data.</text>
</comment>
<protein>
    <recommendedName>
        <fullName evidence="4">dTTP/UTP pyrophosphatase</fullName>
        <shortName evidence="4">dTTPase/UTPase</shortName>
        <ecNumber evidence="4">3.6.1.9</ecNumber>
    </recommendedName>
    <alternativeName>
        <fullName evidence="4">Nucleoside triphosphate pyrophosphatase</fullName>
    </alternativeName>
    <alternativeName>
        <fullName evidence="4">Nucleotide pyrophosphatase</fullName>
        <shortName evidence="4">Nucleotide PPase</shortName>
    </alternativeName>
</protein>
<dbReference type="EC" id="3.6.1.9" evidence="4"/>
<reference evidence="6 7" key="1">
    <citation type="submission" date="2019-07" db="EMBL/GenBank/DDBJ databases">
        <title>Tepidimonas charontis SPSP-6 draft genome.</title>
        <authorList>
            <person name="Da Costa M.S."/>
            <person name="Froufe H.J.C."/>
            <person name="Egas C."/>
            <person name="Albuquerque L."/>
        </authorList>
    </citation>
    <scope>NUCLEOTIDE SEQUENCE [LARGE SCALE GENOMIC DNA]</scope>
    <source>
        <strain evidence="6 7">SPSP-6</strain>
    </source>
</reference>
<evidence type="ECO:0000256" key="1">
    <source>
        <dbReference type="ARBA" id="ARBA00001968"/>
    </source>
</evidence>
<dbReference type="Gene3D" id="3.90.950.10">
    <property type="match status" value="1"/>
</dbReference>
<dbReference type="GO" id="GO:0036221">
    <property type="term" value="F:UTP diphosphatase activity"/>
    <property type="evidence" value="ECO:0007669"/>
    <property type="project" value="RHEA"/>
</dbReference>
<dbReference type="GO" id="GO:0036218">
    <property type="term" value="F:dTTP diphosphatase activity"/>
    <property type="evidence" value="ECO:0007669"/>
    <property type="project" value="RHEA"/>
</dbReference>
<evidence type="ECO:0000256" key="2">
    <source>
        <dbReference type="ARBA" id="ARBA00022801"/>
    </source>
</evidence>
<feature type="active site" description="Proton acceptor" evidence="4">
    <location>
        <position position="106"/>
    </location>
</feature>
<organism evidence="6 7">
    <name type="scientific">Tepidimonas charontis</name>
    <dbReference type="NCBI Taxonomy" id="2267262"/>
    <lineage>
        <taxon>Bacteria</taxon>
        <taxon>Pseudomonadati</taxon>
        <taxon>Pseudomonadota</taxon>
        <taxon>Betaproteobacteria</taxon>
        <taxon>Burkholderiales</taxon>
        <taxon>Tepidimonas</taxon>
    </lineage>
</organism>
<comment type="cofactor">
    <cofactor evidence="1 4">
        <name>a divalent metal cation</name>
        <dbReference type="ChEBI" id="CHEBI:60240"/>
    </cofactor>
</comment>
<dbReference type="PANTHER" id="PTHR43213:SF5">
    <property type="entry name" value="BIFUNCTIONAL DTTP_UTP PYROPHOSPHATASE_METHYLTRANSFERASE PROTEIN-RELATED"/>
    <property type="match status" value="1"/>
</dbReference>
<evidence type="ECO:0000256" key="4">
    <source>
        <dbReference type="HAMAP-Rule" id="MF_00528"/>
    </source>
</evidence>
<dbReference type="HAMAP" id="MF_00528">
    <property type="entry name" value="Maf"/>
    <property type="match status" value="1"/>
</dbReference>
<keyword evidence="7" id="KW-1185">Reference proteome</keyword>
<evidence type="ECO:0000256" key="3">
    <source>
        <dbReference type="ARBA" id="ARBA00023080"/>
    </source>
</evidence>
<evidence type="ECO:0000313" key="6">
    <source>
        <dbReference type="EMBL" id="TSE35373.1"/>
    </source>
</evidence>
<keyword evidence="2 4" id="KW-0378">Hydrolase</keyword>
<accession>A0A554XHT2</accession>
<proteinExistence type="inferred from homology"/>
<gene>
    <name evidence="6" type="primary">yhdE</name>
    <name evidence="6" type="ORF">Tchar_00777</name>
</gene>
<dbReference type="GO" id="GO:0005737">
    <property type="term" value="C:cytoplasm"/>
    <property type="evidence" value="ECO:0007669"/>
    <property type="project" value="UniProtKB-SubCell"/>
</dbReference>
<comment type="subcellular location">
    <subcellularLocation>
        <location evidence="4">Cytoplasm</location>
    </subcellularLocation>
</comment>
<dbReference type="InterPro" id="IPR029001">
    <property type="entry name" value="ITPase-like_fam"/>
</dbReference>
<comment type="caution">
    <text evidence="4">Lacks conserved residue(s) required for the propagation of feature annotation.</text>
</comment>
<dbReference type="InterPro" id="IPR003697">
    <property type="entry name" value="Maf-like"/>
</dbReference>
<dbReference type="SUPFAM" id="SSF52972">
    <property type="entry name" value="ITPase-like"/>
    <property type="match status" value="1"/>
</dbReference>
<keyword evidence="3 4" id="KW-0546">Nucleotide metabolism</keyword>
<comment type="catalytic activity">
    <reaction evidence="4">
        <text>UTP + H2O = UMP + diphosphate + H(+)</text>
        <dbReference type="Rhea" id="RHEA:29395"/>
        <dbReference type="ChEBI" id="CHEBI:15377"/>
        <dbReference type="ChEBI" id="CHEBI:15378"/>
        <dbReference type="ChEBI" id="CHEBI:33019"/>
        <dbReference type="ChEBI" id="CHEBI:46398"/>
        <dbReference type="ChEBI" id="CHEBI:57865"/>
        <dbReference type="EC" id="3.6.1.9"/>
    </reaction>
</comment>
<sequence>MAALTPTTNEPARTTHTAAPAVPADGRPWVYLASQSPRRRDLLLQWGVTPVPLPPDPEEDAEALEAVQPGEAPAAYVRRVTRAKLRAAQQRLRRRGWPPGVVLCADTTVALYGAILGKPADAAEAAQMLRRLSGRVHHVLTAVAVASPLGQWRALSRSRVWFADLSEADIAAYVASGEPMGKAGAYAIQGRAALWVRRISGSHSGIVGLPAFETGALLRRAGVALR</sequence>
<comment type="catalytic activity">
    <reaction evidence="4">
        <text>dTTP + H2O = dTMP + diphosphate + H(+)</text>
        <dbReference type="Rhea" id="RHEA:28534"/>
        <dbReference type="ChEBI" id="CHEBI:15377"/>
        <dbReference type="ChEBI" id="CHEBI:15378"/>
        <dbReference type="ChEBI" id="CHEBI:33019"/>
        <dbReference type="ChEBI" id="CHEBI:37568"/>
        <dbReference type="ChEBI" id="CHEBI:63528"/>
        <dbReference type="EC" id="3.6.1.9"/>
    </reaction>
</comment>
<comment type="function">
    <text evidence="4">Nucleoside triphosphate pyrophosphatase that hydrolyzes dTTP and UTP. May have a dual role in cell division arrest and in preventing the incorporation of modified nucleotides into cellular nucleic acids.</text>
</comment>
<comment type="similarity">
    <text evidence="4">Belongs to the Maf family. YhdE subfamily.</text>
</comment>
<feature type="compositionally biased region" description="Polar residues" evidence="5">
    <location>
        <begin position="1"/>
        <end position="17"/>
    </location>
</feature>
<dbReference type="OrthoDB" id="9807767at2"/>
<evidence type="ECO:0000313" key="7">
    <source>
        <dbReference type="Proteomes" id="UP000318294"/>
    </source>
</evidence>
<dbReference type="GO" id="GO:0009117">
    <property type="term" value="P:nucleotide metabolic process"/>
    <property type="evidence" value="ECO:0007669"/>
    <property type="project" value="UniProtKB-KW"/>
</dbReference>
<keyword evidence="4" id="KW-0963">Cytoplasm</keyword>
<dbReference type="EMBL" id="VJON01000008">
    <property type="protein sequence ID" value="TSE35373.1"/>
    <property type="molecule type" value="Genomic_DNA"/>
</dbReference>
<dbReference type="RefSeq" id="WP_144327777.1">
    <property type="nucleotide sequence ID" value="NZ_VJON01000008.1"/>
</dbReference>
<feature type="region of interest" description="Disordered" evidence="5">
    <location>
        <begin position="1"/>
        <end position="25"/>
    </location>
</feature>
<dbReference type="CDD" id="cd00555">
    <property type="entry name" value="Maf"/>
    <property type="match status" value="1"/>
</dbReference>
<dbReference type="Proteomes" id="UP000318294">
    <property type="component" value="Unassembled WGS sequence"/>
</dbReference>
<dbReference type="Pfam" id="PF02545">
    <property type="entry name" value="Maf"/>
    <property type="match status" value="1"/>
</dbReference>
<dbReference type="PANTHER" id="PTHR43213">
    <property type="entry name" value="BIFUNCTIONAL DTTP/UTP PYROPHOSPHATASE/METHYLTRANSFERASE PROTEIN-RELATED"/>
    <property type="match status" value="1"/>
</dbReference>
<feature type="site" description="Important for substrate specificity" evidence="4">
    <location>
        <position position="189"/>
    </location>
</feature>
<evidence type="ECO:0000256" key="5">
    <source>
        <dbReference type="SAM" id="MobiDB-lite"/>
    </source>
</evidence>
<name>A0A554XHT2_9BURK</name>
<dbReference type="PIRSF" id="PIRSF006305">
    <property type="entry name" value="Maf"/>
    <property type="match status" value="1"/>
</dbReference>
<feature type="site" description="Important for substrate specificity" evidence="4">
    <location>
        <position position="107"/>
    </location>
</feature>